<keyword evidence="2" id="KW-1185">Reference proteome</keyword>
<dbReference type="HOGENOM" id="CLU_157122_0_0_7"/>
<dbReference type="Proteomes" id="UP000009071">
    <property type="component" value="Chromosome"/>
</dbReference>
<dbReference type="AlphaFoldDB" id="C4XKK4"/>
<dbReference type="eggNOG" id="ENOG5033K95">
    <property type="taxonomic scope" value="Bacteria"/>
</dbReference>
<dbReference type="EMBL" id="AP010904">
    <property type="protein sequence ID" value="BAH76944.1"/>
    <property type="molecule type" value="Genomic_DNA"/>
</dbReference>
<name>C4XKK4_SOLM1</name>
<protein>
    <submittedName>
        <fullName evidence="1">Uncharacterized protein</fullName>
    </submittedName>
</protein>
<accession>C4XKK4</accession>
<dbReference type="KEGG" id="dma:DMR_34530"/>
<proteinExistence type="predicted"/>
<gene>
    <name evidence="1" type="ordered locus">DMR_34530</name>
</gene>
<evidence type="ECO:0000313" key="1">
    <source>
        <dbReference type="EMBL" id="BAH76944.1"/>
    </source>
</evidence>
<organism evidence="1 2">
    <name type="scientific">Solidesulfovibrio magneticus (strain ATCC 700980 / DSM 13731 / RS-1)</name>
    <name type="common">Desulfovibrio magneticus</name>
    <dbReference type="NCBI Taxonomy" id="573370"/>
    <lineage>
        <taxon>Bacteria</taxon>
        <taxon>Pseudomonadati</taxon>
        <taxon>Thermodesulfobacteriota</taxon>
        <taxon>Desulfovibrionia</taxon>
        <taxon>Desulfovibrionales</taxon>
        <taxon>Desulfovibrionaceae</taxon>
        <taxon>Solidesulfovibrio</taxon>
    </lineage>
</organism>
<reference evidence="1 2" key="1">
    <citation type="journal article" date="2009" name="Genome Res.">
        <title>Whole genome sequence of Desulfovibrio magneticus strain RS-1 revealed common gene clusters in magnetotactic bacteria.</title>
        <authorList>
            <person name="Nakazawa H."/>
            <person name="Arakaki A."/>
            <person name="Narita-Yamada S."/>
            <person name="Yashiro I."/>
            <person name="Jinno K."/>
            <person name="Aoki N."/>
            <person name="Tsuruyama A."/>
            <person name="Okamura Y."/>
            <person name="Tanikawa S."/>
            <person name="Fujita N."/>
            <person name="Takeyama H."/>
            <person name="Matsunaga T."/>
        </authorList>
    </citation>
    <scope>NUCLEOTIDE SEQUENCE [LARGE SCALE GENOMIC DNA]</scope>
    <source>
        <strain evidence="2">ATCC 700980 / DSM 13731 / RS-1</strain>
    </source>
</reference>
<sequence>MADLFANKPKGDGLPPWNGGAVAWDELVTMEPQLKAMWDAIRLLRSPKRPASFCANRIWYDVFKPRLTQLVGWSCPRKNPALRSSKAWDTAYRKLYDALPDCPDCGCF</sequence>
<dbReference type="STRING" id="573370.DMR_34530"/>
<evidence type="ECO:0000313" key="2">
    <source>
        <dbReference type="Proteomes" id="UP000009071"/>
    </source>
</evidence>